<comment type="caution">
    <text evidence="5">The sequence shown here is derived from an EMBL/GenBank/DDBJ whole genome shotgun (WGS) entry which is preliminary data.</text>
</comment>
<dbReference type="EMBL" id="JRRC01458266">
    <property type="protein sequence ID" value="KHG06699.1"/>
    <property type="molecule type" value="Genomic_DNA"/>
</dbReference>
<reference evidence="5" key="1">
    <citation type="submission" date="2014-09" db="EMBL/GenBank/DDBJ databases">
        <title>G. arboreum L. cv. AKA8401 A2 genome assembly version 1.0.</title>
        <authorList>
            <person name="Mudge J."/>
            <person name="Ramaraj T."/>
            <person name="Lindquist I.E."/>
            <person name="Bharti A.K."/>
            <person name="Sundararajan A."/>
            <person name="Cameron C.T."/>
            <person name="Woodward J.E."/>
            <person name="May G.D."/>
            <person name="Brubaker C."/>
            <person name="Broadhvest J."/>
            <person name="Wilkins T.A."/>
        </authorList>
    </citation>
    <scope>NUCLEOTIDE SEQUENCE</scope>
</reference>
<dbReference type="Pfam" id="PF03556">
    <property type="entry name" value="Cullin_binding"/>
    <property type="match status" value="1"/>
</dbReference>
<dbReference type="SUPFAM" id="SSF47473">
    <property type="entry name" value="EF-hand"/>
    <property type="match status" value="1"/>
</dbReference>
<dbReference type="PANTHER" id="PTHR12281">
    <property type="entry name" value="RP42 RELATED"/>
    <property type="match status" value="1"/>
</dbReference>
<feature type="compositionally biased region" description="Polar residues" evidence="2">
    <location>
        <begin position="11"/>
        <end position="25"/>
    </location>
</feature>
<evidence type="ECO:0000256" key="1">
    <source>
        <dbReference type="RuleBase" id="RU410713"/>
    </source>
</evidence>
<dbReference type="Gene3D" id="1.10.238.10">
    <property type="entry name" value="EF-hand"/>
    <property type="match status" value="1"/>
</dbReference>
<dbReference type="InterPro" id="IPR014764">
    <property type="entry name" value="DCN-prot"/>
</dbReference>
<evidence type="ECO:0000313" key="4">
    <source>
        <dbReference type="EMBL" id="KHF98014.1"/>
    </source>
</evidence>
<protein>
    <recommendedName>
        <fullName evidence="1">Defective in cullin neddylation protein</fullName>
    </recommendedName>
</protein>
<comment type="function">
    <text evidence="1">Neddylation of cullins play an essential role in the regulation of SCF-type complexes activity.</text>
</comment>
<dbReference type="PROSITE" id="PS51229">
    <property type="entry name" value="DCUN1"/>
    <property type="match status" value="1"/>
</dbReference>
<dbReference type="InterPro" id="IPR005176">
    <property type="entry name" value="PONY_dom"/>
</dbReference>
<dbReference type="GO" id="GO:0097602">
    <property type="term" value="F:cullin family protein binding"/>
    <property type="evidence" value="ECO:0007669"/>
    <property type="project" value="TreeGrafter"/>
</dbReference>
<evidence type="ECO:0000313" key="6">
    <source>
        <dbReference type="Proteomes" id="UP000032142"/>
    </source>
</evidence>
<keyword evidence="6" id="KW-1185">Reference proteome</keyword>
<evidence type="ECO:0000313" key="5">
    <source>
        <dbReference type="EMBL" id="KHG06699.1"/>
    </source>
</evidence>
<dbReference type="PANTHER" id="PTHR12281:SF12">
    <property type="entry name" value="DEFECTIVE IN CULLIN NEDDYLATION PROTEIN"/>
    <property type="match status" value="1"/>
</dbReference>
<proteinExistence type="predicted"/>
<dbReference type="GO" id="GO:0032182">
    <property type="term" value="F:ubiquitin-like protein binding"/>
    <property type="evidence" value="ECO:0007669"/>
    <property type="project" value="TreeGrafter"/>
</dbReference>
<dbReference type="EMBL" id="JRRC01024456">
    <property type="protein sequence ID" value="KHF98014.1"/>
    <property type="molecule type" value="Genomic_DNA"/>
</dbReference>
<dbReference type="AlphaFoldDB" id="A0A0B0N4C6"/>
<sequence length="276" mass="31601">MMRRSACASKKTGQPNSTNPISCSPSDLFRTASSKASSKEMERIDNLFYSFANRSSGMIDPEGIESLCSDMEVDHTDVRILMLAWKMKAEKQGYFTLEEWRRGLKALRVDTVSKLRKALPELEKEVRRPSNFVDFYSYSFCYCLTEEKQKSIDIESICQLLDLVLGSQFRAQVDYFIEYLKIQSDYKVINLDQWMGFFRFCNEVRDSLSLLCIGFIVGVQANDAKHLQPLRALPNKLLGVVFGQYSVYMKCTFPAVCMYRNSSACLACSCLDKIYA</sequence>
<dbReference type="Proteomes" id="UP000032142">
    <property type="component" value="Unassembled WGS sequence"/>
</dbReference>
<accession>A0A0B0N4C6</accession>
<dbReference type="InterPro" id="IPR042460">
    <property type="entry name" value="DCN1-like_PONY"/>
</dbReference>
<dbReference type="InterPro" id="IPR011992">
    <property type="entry name" value="EF-hand-dom_pair"/>
</dbReference>
<dbReference type="GO" id="GO:0031624">
    <property type="term" value="F:ubiquitin conjugating enzyme binding"/>
    <property type="evidence" value="ECO:0007669"/>
    <property type="project" value="TreeGrafter"/>
</dbReference>
<organism evidence="5 6">
    <name type="scientific">Gossypium arboreum</name>
    <name type="common">Tree cotton</name>
    <name type="synonym">Gossypium nanking</name>
    <dbReference type="NCBI Taxonomy" id="29729"/>
    <lineage>
        <taxon>Eukaryota</taxon>
        <taxon>Viridiplantae</taxon>
        <taxon>Streptophyta</taxon>
        <taxon>Embryophyta</taxon>
        <taxon>Tracheophyta</taxon>
        <taxon>Spermatophyta</taxon>
        <taxon>Magnoliopsida</taxon>
        <taxon>eudicotyledons</taxon>
        <taxon>Gunneridae</taxon>
        <taxon>Pentapetalae</taxon>
        <taxon>rosids</taxon>
        <taxon>malvids</taxon>
        <taxon>Malvales</taxon>
        <taxon>Malvaceae</taxon>
        <taxon>Malvoideae</taxon>
        <taxon>Gossypium</taxon>
    </lineage>
</organism>
<dbReference type="GO" id="GO:0045116">
    <property type="term" value="P:protein neddylation"/>
    <property type="evidence" value="ECO:0007669"/>
    <property type="project" value="TreeGrafter"/>
</dbReference>
<feature type="domain" description="DCUN1" evidence="3">
    <location>
        <begin position="39"/>
        <end position="229"/>
    </location>
</feature>
<gene>
    <name evidence="5" type="ORF">F383_04834</name>
    <name evidence="4" type="ORF">F383_11753</name>
</gene>
<reference evidence="6" key="2">
    <citation type="submission" date="2014-09" db="EMBL/GenBank/DDBJ databases">
        <authorList>
            <person name="Mudge J."/>
            <person name="Ramaraj T."/>
            <person name="Lindquist I.E."/>
            <person name="Bharti A.K."/>
            <person name="Sundararajan A."/>
            <person name="Cameron C.T."/>
            <person name="Woodward J.E."/>
            <person name="May G.D."/>
            <person name="Brubaker C."/>
            <person name="Broadhvest J."/>
            <person name="Wilkins T.A."/>
        </authorList>
    </citation>
    <scope>NUCLEOTIDE SEQUENCE</scope>
    <source>
        <strain evidence="6">cv. AKA8401</strain>
    </source>
</reference>
<dbReference type="GO" id="GO:0000151">
    <property type="term" value="C:ubiquitin ligase complex"/>
    <property type="evidence" value="ECO:0007669"/>
    <property type="project" value="TreeGrafter"/>
</dbReference>
<evidence type="ECO:0000259" key="3">
    <source>
        <dbReference type="PROSITE" id="PS51229"/>
    </source>
</evidence>
<evidence type="ECO:0000256" key="2">
    <source>
        <dbReference type="SAM" id="MobiDB-lite"/>
    </source>
</evidence>
<feature type="region of interest" description="Disordered" evidence="2">
    <location>
        <begin position="1"/>
        <end position="25"/>
    </location>
</feature>
<name>A0A0B0N4C6_GOSAR</name>
<dbReference type="FunFam" id="1.10.238.10:FF:000162">
    <property type="entry name" value="Defective in cullin neddylation protein"/>
    <property type="match status" value="1"/>
</dbReference>
<dbReference type="Gene3D" id="1.10.238.200">
    <property type="entry name" value="Cullin, PONY binding domain"/>
    <property type="match status" value="1"/>
</dbReference>